<protein>
    <submittedName>
        <fullName evidence="1">Uncharacterized protein</fullName>
    </submittedName>
</protein>
<reference evidence="1" key="1">
    <citation type="submission" date="2023-07" db="EMBL/GenBank/DDBJ databases">
        <title>Sorghum-associated microbial communities from plants grown in Nebraska, USA.</title>
        <authorList>
            <person name="Schachtman D."/>
        </authorList>
    </citation>
    <scope>NUCLEOTIDE SEQUENCE</scope>
    <source>
        <strain evidence="1">1457</strain>
    </source>
</reference>
<dbReference type="SUPFAM" id="SSF51695">
    <property type="entry name" value="PLC-like phosphodiesterases"/>
    <property type="match status" value="1"/>
</dbReference>
<organism evidence="1 2">
    <name type="scientific">Agrobacterium tumefaciens</name>
    <dbReference type="NCBI Taxonomy" id="358"/>
    <lineage>
        <taxon>Bacteria</taxon>
        <taxon>Pseudomonadati</taxon>
        <taxon>Pseudomonadota</taxon>
        <taxon>Alphaproteobacteria</taxon>
        <taxon>Hyphomicrobiales</taxon>
        <taxon>Rhizobiaceae</taxon>
        <taxon>Rhizobium/Agrobacterium group</taxon>
        <taxon>Agrobacterium</taxon>
        <taxon>Agrobacterium tumefaciens complex</taxon>
    </lineage>
</organism>
<evidence type="ECO:0000313" key="2">
    <source>
        <dbReference type="Proteomes" id="UP001265315"/>
    </source>
</evidence>
<dbReference type="AlphaFoldDB" id="A0AAW8M2S0"/>
<name>A0AAW8M2S0_AGRTU</name>
<gene>
    <name evidence="1" type="ORF">J2W61_005246</name>
</gene>
<proteinExistence type="predicted"/>
<dbReference type="InterPro" id="IPR017946">
    <property type="entry name" value="PLC-like_Pdiesterase_TIM-brl"/>
</dbReference>
<dbReference type="GO" id="GO:0008081">
    <property type="term" value="F:phosphoric diester hydrolase activity"/>
    <property type="evidence" value="ECO:0007669"/>
    <property type="project" value="InterPro"/>
</dbReference>
<comment type="caution">
    <text evidence="1">The sequence shown here is derived from an EMBL/GenBank/DDBJ whole genome shotgun (WGS) entry which is preliminary data.</text>
</comment>
<dbReference type="RefSeq" id="WP_111794344.1">
    <property type="nucleotide sequence ID" value="NZ_JAGIPM010000010.1"/>
</dbReference>
<accession>A0AAW8M2S0</accession>
<dbReference type="GO" id="GO:0006629">
    <property type="term" value="P:lipid metabolic process"/>
    <property type="evidence" value="ECO:0007669"/>
    <property type="project" value="InterPro"/>
</dbReference>
<evidence type="ECO:0000313" key="1">
    <source>
        <dbReference type="EMBL" id="MDR6705371.1"/>
    </source>
</evidence>
<dbReference type="Proteomes" id="UP001265315">
    <property type="component" value="Unassembled WGS sequence"/>
</dbReference>
<dbReference type="EMBL" id="JAVDSW010000009">
    <property type="protein sequence ID" value="MDR6705371.1"/>
    <property type="molecule type" value="Genomic_DNA"/>
</dbReference>
<sequence length="423" mass="47412">MASTEALPINAFRRPTIKGFEGHDVLDVPTDMGTVREVLKMIGAITPKNWQPGQKGIIAHRGLPSMSAKGEMAPECTLLAFQWAYDLGLLCSEADSSVDARKAIHYFHDKNLIGWTSVRGAIAETDISLLSHDQKQYVHYEIQDGQRTGEFQRTDQYIASLHDIGKLIKRNPEQVLLDDCRDDDPPYVAAAVSHLPPQEREGHIVQILSFRIRDAKHFIQLVEQNDPAPDWKETVMIVPSPHPHALSIIAEKHGSDMTVGNVVGPNWIWMKSFVDAGLRVVGFHTPRTGAALDYVNDTLAHFKGREVTTHPNLAPFIQDKAEEQLQMRAKEQYPHIPIISPSARPTWSKDGNHYLSGFHDPDVLTEMDLNKPIPHYFLQASEPANHYTLGVDIVVSDDVYSAALCLGNQTYLTPEMKAYKETY</sequence>
<dbReference type="Gene3D" id="3.20.20.190">
    <property type="entry name" value="Phosphatidylinositol (PI) phosphodiesterase"/>
    <property type="match status" value="1"/>
</dbReference>